<feature type="compositionally biased region" description="Basic and acidic residues" evidence="4">
    <location>
        <begin position="193"/>
        <end position="204"/>
    </location>
</feature>
<organism evidence="6 7">
    <name type="scientific">Treponema parvum</name>
    <dbReference type="NCBI Taxonomy" id="138851"/>
    <lineage>
        <taxon>Bacteria</taxon>
        <taxon>Pseudomonadati</taxon>
        <taxon>Spirochaetota</taxon>
        <taxon>Spirochaetia</taxon>
        <taxon>Spirochaetales</taxon>
        <taxon>Treponemataceae</taxon>
        <taxon>Treponema</taxon>
    </lineage>
</organism>
<dbReference type="GO" id="GO:0030527">
    <property type="term" value="F:structural constituent of chromatin"/>
    <property type="evidence" value="ECO:0007669"/>
    <property type="project" value="InterPro"/>
</dbReference>
<dbReference type="RefSeq" id="WP_210116641.1">
    <property type="nucleotide sequence ID" value="NZ_CP054257.1"/>
</dbReference>
<dbReference type="EMBL" id="CP054257">
    <property type="protein sequence ID" value="QTQ11927.1"/>
    <property type="molecule type" value="Genomic_DNA"/>
</dbReference>
<evidence type="ECO:0000256" key="5">
    <source>
        <dbReference type="SAM" id="Phobius"/>
    </source>
</evidence>
<evidence type="ECO:0000256" key="2">
    <source>
        <dbReference type="ARBA" id="ARBA00023125"/>
    </source>
</evidence>
<reference evidence="6" key="1">
    <citation type="submission" date="2020-05" db="EMBL/GenBank/DDBJ databases">
        <authorList>
            <person name="Zeng H."/>
            <person name="Chan Y.K."/>
            <person name="Watt R.M."/>
        </authorList>
    </citation>
    <scope>NUCLEOTIDE SEQUENCE</scope>
    <source>
        <strain evidence="6">ATCC 700773</strain>
    </source>
</reference>
<keyword evidence="5" id="KW-0812">Transmembrane</keyword>
<dbReference type="Gene3D" id="4.10.520.10">
    <property type="entry name" value="IHF-like DNA-binding proteins"/>
    <property type="match status" value="1"/>
</dbReference>
<reference evidence="6" key="2">
    <citation type="journal article" date="2021" name="Microbiol. Resour. Announc.">
        <title>Complete Genome Sequences of Three Human Oral Treponema parvum Isolates.</title>
        <authorList>
            <person name="Zeng H."/>
            <person name="Watt R.M."/>
        </authorList>
    </citation>
    <scope>NUCLEOTIDE SEQUENCE</scope>
    <source>
        <strain evidence="6">ATCC 700773</strain>
    </source>
</reference>
<dbReference type="SUPFAM" id="SSF47729">
    <property type="entry name" value="IHF-like DNA-binding proteins"/>
    <property type="match status" value="1"/>
</dbReference>
<gene>
    <name evidence="6" type="ORF">HRI96_06785</name>
</gene>
<keyword evidence="2 6" id="KW-0238">DNA-binding</keyword>
<sequence length="362" mass="41364">MNDFITPAALALRIQKKTGIEAELAKRFSYEFFAIARRCLKENTAFIVHKFGTFKKLWVEASIKRNPRTNEEIEVPAHWRVKFIPSKSAADRINARYAHLKAKVLSGYDFAKKQTVQAESVFFKNEVPPAALWGNSQNDVESFQEQDDDFDDYDEENKKSRTPWIVGIIFLLLAVLLFILFKLLGSFGSGGKKKAEVKPAETKQEQTSVISEKPAPVTEPSQNSYTLADSKYTVPAGSCYYKIAEEQFENRHAWPLIYAKNAQLNPDPDLIRANATIFIPDEQMIISEQEKAKECYVQTYKAYYTIMQSQPENPKNAIRQFRAVRVLVSGEIMFPGFIEENKAQVSLEDYNDALAIKRNYVP</sequence>
<dbReference type="Proteomes" id="UP000671995">
    <property type="component" value="Chromosome"/>
</dbReference>
<evidence type="ECO:0000313" key="6">
    <source>
        <dbReference type="EMBL" id="QTQ11927.1"/>
    </source>
</evidence>
<dbReference type="AlphaFoldDB" id="A0A975F012"/>
<dbReference type="InterPro" id="IPR036779">
    <property type="entry name" value="LysM_dom_sf"/>
</dbReference>
<keyword evidence="5" id="KW-1133">Transmembrane helix</keyword>
<dbReference type="PANTHER" id="PTHR33175:SF2">
    <property type="entry name" value="INTEGRATION HOST FACTOR SUBUNIT ALPHA"/>
    <property type="match status" value="1"/>
</dbReference>
<accession>A0A975F012</accession>
<comment type="similarity">
    <text evidence="1 3">Belongs to the bacterial histone-like protein family.</text>
</comment>
<dbReference type="GO" id="GO:0003677">
    <property type="term" value="F:DNA binding"/>
    <property type="evidence" value="ECO:0007669"/>
    <property type="project" value="UniProtKB-KW"/>
</dbReference>
<evidence type="ECO:0000313" key="7">
    <source>
        <dbReference type="Proteomes" id="UP000671995"/>
    </source>
</evidence>
<dbReference type="SMART" id="SM00411">
    <property type="entry name" value="BHL"/>
    <property type="match status" value="1"/>
</dbReference>
<feature type="region of interest" description="Disordered" evidence="4">
    <location>
        <begin position="190"/>
        <end position="222"/>
    </location>
</feature>
<evidence type="ECO:0000256" key="4">
    <source>
        <dbReference type="SAM" id="MobiDB-lite"/>
    </source>
</evidence>
<dbReference type="PANTHER" id="PTHR33175">
    <property type="entry name" value="DNA-BINDING PROTEIN HU"/>
    <property type="match status" value="1"/>
</dbReference>
<evidence type="ECO:0000256" key="3">
    <source>
        <dbReference type="RuleBase" id="RU003939"/>
    </source>
</evidence>
<proteinExistence type="inferred from homology"/>
<dbReference type="InterPro" id="IPR010992">
    <property type="entry name" value="IHF-like_DNA-bd_dom_sf"/>
</dbReference>
<evidence type="ECO:0000256" key="1">
    <source>
        <dbReference type="ARBA" id="ARBA00010529"/>
    </source>
</evidence>
<dbReference type="GO" id="GO:0005829">
    <property type="term" value="C:cytosol"/>
    <property type="evidence" value="ECO:0007669"/>
    <property type="project" value="TreeGrafter"/>
</dbReference>
<dbReference type="Gene3D" id="3.10.350.10">
    <property type="entry name" value="LysM domain"/>
    <property type="match status" value="1"/>
</dbReference>
<dbReference type="InterPro" id="IPR000119">
    <property type="entry name" value="Hist_DNA-bd"/>
</dbReference>
<protein>
    <submittedName>
        <fullName evidence="6">HU family DNA-binding protein</fullName>
    </submittedName>
</protein>
<feature type="transmembrane region" description="Helical" evidence="5">
    <location>
        <begin position="164"/>
        <end position="184"/>
    </location>
</feature>
<name>A0A975F012_9SPIR</name>
<keyword evidence="5" id="KW-0472">Membrane</keyword>
<dbReference type="Pfam" id="PF00216">
    <property type="entry name" value="Bac_DNA_binding"/>
    <property type="match status" value="1"/>
</dbReference>